<keyword evidence="1" id="KW-0812">Transmembrane</keyword>
<accession>A0A4R5APV9</accession>
<comment type="caution">
    <text evidence="2">The sequence shown here is derived from an EMBL/GenBank/DDBJ whole genome shotgun (WGS) entry which is preliminary data.</text>
</comment>
<dbReference type="AlphaFoldDB" id="A0A4R5APV9"/>
<evidence type="ECO:0000256" key="1">
    <source>
        <dbReference type="SAM" id="Phobius"/>
    </source>
</evidence>
<proteinExistence type="predicted"/>
<evidence type="ECO:0000313" key="2">
    <source>
        <dbReference type="EMBL" id="TDD73666.1"/>
    </source>
</evidence>
<keyword evidence="3" id="KW-1185">Reference proteome</keyword>
<feature type="transmembrane region" description="Helical" evidence="1">
    <location>
        <begin position="20"/>
        <end position="38"/>
    </location>
</feature>
<dbReference type="Proteomes" id="UP000294513">
    <property type="component" value="Unassembled WGS sequence"/>
</dbReference>
<feature type="transmembrane region" description="Helical" evidence="1">
    <location>
        <begin position="45"/>
        <end position="66"/>
    </location>
</feature>
<sequence length="470" mass="50891">MDHPTYAAPRPVSPAGPHDRLAVALANASFLGVGYLMLRRRKLAVATGLVTLVLVTLLASVAQSVWFEVVVLLWWAALIAHGWLLAGERVPQAAMRRQRLIALSVTVPVLLVVGLLRFDASRIEGSVTEARQKGDCPRVSKAQDEVWLGHRVVAAPPTAHGDQTVRACKRLRTADSSLTTGLTGDAAALKAGFDTLASVLAEPGHKRMVEVTLNRFLGGLPGKNPCHTAAVTDWLRQRPASHNALDRSADVAARTAPAALVGCGDELMATEQQEGARTRYQQLLDQYPSDGLAAKARTGVREATLAIELANVRSLLEDSDGTQPEYCSSPAKYSGAAPYGKGTNRALFYGNDKYTNKLPARWRTTDPAKAVLVVCADDREYGARVQTCLYTNKYVRSPKPVTFRKIAIPVKVYELRTGKRVVDTKVQIDGTSCPSVLHYTAYVDRTPPSKVYVTASDADVRAAFSSLIIR</sequence>
<feature type="transmembrane region" description="Helical" evidence="1">
    <location>
        <begin position="72"/>
        <end position="88"/>
    </location>
</feature>
<organism evidence="2 3">
    <name type="scientific">Actinomadura rubrisoli</name>
    <dbReference type="NCBI Taxonomy" id="2530368"/>
    <lineage>
        <taxon>Bacteria</taxon>
        <taxon>Bacillati</taxon>
        <taxon>Actinomycetota</taxon>
        <taxon>Actinomycetes</taxon>
        <taxon>Streptosporangiales</taxon>
        <taxon>Thermomonosporaceae</taxon>
        <taxon>Actinomadura</taxon>
    </lineage>
</organism>
<reference evidence="2 3" key="1">
    <citation type="submission" date="2019-03" db="EMBL/GenBank/DDBJ databases">
        <title>Draft genome sequences of novel Actinobacteria.</title>
        <authorList>
            <person name="Sahin N."/>
            <person name="Ay H."/>
            <person name="Saygin H."/>
        </authorList>
    </citation>
    <scope>NUCLEOTIDE SEQUENCE [LARGE SCALE GENOMIC DNA]</scope>
    <source>
        <strain evidence="2 3">H3C3</strain>
    </source>
</reference>
<keyword evidence="1" id="KW-1133">Transmembrane helix</keyword>
<keyword evidence="1" id="KW-0472">Membrane</keyword>
<name>A0A4R5APV9_9ACTN</name>
<dbReference type="EMBL" id="SMKU01000251">
    <property type="protein sequence ID" value="TDD73666.1"/>
    <property type="molecule type" value="Genomic_DNA"/>
</dbReference>
<dbReference type="OrthoDB" id="5176604at2"/>
<protein>
    <submittedName>
        <fullName evidence="2">Uncharacterized protein</fullName>
    </submittedName>
</protein>
<feature type="transmembrane region" description="Helical" evidence="1">
    <location>
        <begin position="100"/>
        <end position="118"/>
    </location>
</feature>
<gene>
    <name evidence="2" type="ORF">E1298_33565</name>
</gene>
<evidence type="ECO:0000313" key="3">
    <source>
        <dbReference type="Proteomes" id="UP000294513"/>
    </source>
</evidence>